<dbReference type="AlphaFoldDB" id="A0AAD4QSV3"/>
<dbReference type="Proteomes" id="UP001201812">
    <property type="component" value="Unassembled WGS sequence"/>
</dbReference>
<dbReference type="EMBL" id="JAKKPZ010000260">
    <property type="protein sequence ID" value="KAI1697602.1"/>
    <property type="molecule type" value="Genomic_DNA"/>
</dbReference>
<organism evidence="2 3">
    <name type="scientific">Ditylenchus destructor</name>
    <dbReference type="NCBI Taxonomy" id="166010"/>
    <lineage>
        <taxon>Eukaryota</taxon>
        <taxon>Metazoa</taxon>
        <taxon>Ecdysozoa</taxon>
        <taxon>Nematoda</taxon>
        <taxon>Chromadorea</taxon>
        <taxon>Rhabditida</taxon>
        <taxon>Tylenchina</taxon>
        <taxon>Tylenchomorpha</taxon>
        <taxon>Sphaerularioidea</taxon>
        <taxon>Anguinidae</taxon>
        <taxon>Anguininae</taxon>
        <taxon>Ditylenchus</taxon>
    </lineage>
</organism>
<dbReference type="InterPro" id="IPR011990">
    <property type="entry name" value="TPR-like_helical_dom_sf"/>
</dbReference>
<comment type="caution">
    <text evidence="2">The sequence shown here is derived from an EMBL/GenBank/DDBJ whole genome shotgun (WGS) entry which is preliminary data.</text>
</comment>
<feature type="chain" id="PRO_5042112325" evidence="1">
    <location>
        <begin position="20"/>
        <end position="578"/>
    </location>
</feature>
<sequence>MRNIFIFTLFLIGFFGINGTATDDHWHEKPAEKYSAKFNEEASDSDFNALKEREAVDLAEKLLMSGKDLFSVGNYKQALWNFDASYKYQPLNPENLECRAKCHLKMENYSFAFVDANEALNFDPDSKSAKQTKVLAMIGLKRRSEAIIHEIEKMNDTQLVAKYKDAVTQTEHRNNDKTFATEEILEEAQSDFDEQDYQAALELYNKVLPHLLYGSELYRNALKYRMKSLNHLKRIAETYADVTELLELAAADDKLEYHTTRGILLLNLDRVESIAEFEKVIELDHDKERAQKVKDLMAGAKMEMHQKRQLILDRAASGIPTSDNKIVELIIKQTKQPGNFITVMAANGKKYEVESFESLMELLSSYHSRITRTTFYRLSFNKEFIHMITSVDKVLWSGILRLDNCDFTQLSQKEILNLFRHTLKPESLYLILPNDGLTSDTINQAIKHHLLDCTLIIFGDDSEDMELDADELVDFLHRPTTQIIGMPRIIINPEFIDGGVNSFVEKIVRRFQSDTEPAPFLLQLTKITSLPFPSGTAILNSRTDEFLVHETYDDPGYSVGEFVRQTALRRKPKNEKDD</sequence>
<name>A0AAD4QSV3_9BILA</name>
<dbReference type="Gene3D" id="1.25.40.10">
    <property type="entry name" value="Tetratricopeptide repeat domain"/>
    <property type="match status" value="2"/>
</dbReference>
<dbReference type="SUPFAM" id="SSF48452">
    <property type="entry name" value="TPR-like"/>
    <property type="match status" value="2"/>
</dbReference>
<feature type="signal peptide" evidence="1">
    <location>
        <begin position="1"/>
        <end position="19"/>
    </location>
</feature>
<gene>
    <name evidence="2" type="ORF">DdX_18405</name>
</gene>
<keyword evidence="1" id="KW-0732">Signal</keyword>
<evidence type="ECO:0000313" key="2">
    <source>
        <dbReference type="EMBL" id="KAI1697602.1"/>
    </source>
</evidence>
<proteinExistence type="predicted"/>
<accession>A0AAD4QSV3</accession>
<evidence type="ECO:0000256" key="1">
    <source>
        <dbReference type="SAM" id="SignalP"/>
    </source>
</evidence>
<protein>
    <submittedName>
        <fullName evidence="2">DnaJ like protein subfamily C member 7-like</fullName>
    </submittedName>
</protein>
<evidence type="ECO:0000313" key="3">
    <source>
        <dbReference type="Proteomes" id="UP001201812"/>
    </source>
</evidence>
<reference evidence="2" key="1">
    <citation type="submission" date="2022-01" db="EMBL/GenBank/DDBJ databases">
        <title>Genome Sequence Resource for Two Populations of Ditylenchus destructor, the Migratory Endoparasitic Phytonematode.</title>
        <authorList>
            <person name="Zhang H."/>
            <person name="Lin R."/>
            <person name="Xie B."/>
        </authorList>
    </citation>
    <scope>NUCLEOTIDE SEQUENCE</scope>
    <source>
        <strain evidence="2">BazhouSP</strain>
    </source>
</reference>
<keyword evidence="3" id="KW-1185">Reference proteome</keyword>